<evidence type="ECO:0000313" key="5">
    <source>
        <dbReference type="Proteomes" id="UP000663882"/>
    </source>
</evidence>
<keyword evidence="1" id="KW-0732">Signal</keyword>
<dbReference type="Proteomes" id="UP000663882">
    <property type="component" value="Unassembled WGS sequence"/>
</dbReference>
<evidence type="ECO:0000313" key="3">
    <source>
        <dbReference type="EMBL" id="CAF1171275.1"/>
    </source>
</evidence>
<dbReference type="EMBL" id="CAJOAX010001071">
    <property type="protein sequence ID" value="CAF3682449.1"/>
    <property type="molecule type" value="Genomic_DNA"/>
</dbReference>
<dbReference type="OrthoDB" id="10005007at2759"/>
<reference evidence="3" key="1">
    <citation type="submission" date="2021-02" db="EMBL/GenBank/DDBJ databases">
        <authorList>
            <person name="Nowell W R."/>
        </authorList>
    </citation>
    <scope>NUCLEOTIDE SEQUENCE</scope>
</reference>
<evidence type="ECO:0000313" key="4">
    <source>
        <dbReference type="EMBL" id="CAF3682449.1"/>
    </source>
</evidence>
<dbReference type="AlphaFoldDB" id="A0A814U8I2"/>
<organism evidence="3 5">
    <name type="scientific">Rotaria sordida</name>
    <dbReference type="NCBI Taxonomy" id="392033"/>
    <lineage>
        <taxon>Eukaryota</taxon>
        <taxon>Metazoa</taxon>
        <taxon>Spiralia</taxon>
        <taxon>Gnathifera</taxon>
        <taxon>Rotifera</taxon>
        <taxon>Eurotatoria</taxon>
        <taxon>Bdelloidea</taxon>
        <taxon>Philodinida</taxon>
        <taxon>Philodinidae</taxon>
        <taxon>Rotaria</taxon>
    </lineage>
</organism>
<dbReference type="InterPro" id="IPR021255">
    <property type="entry name" value="DUF2807"/>
</dbReference>
<gene>
    <name evidence="4" type="ORF">OTI717_LOCUS11317</name>
    <name evidence="3" type="ORF">RFH988_LOCUS22988</name>
</gene>
<protein>
    <recommendedName>
        <fullName evidence="2">Putative auto-transporter adhesin head GIN domain-containing protein</fullName>
    </recommendedName>
</protein>
<dbReference type="EMBL" id="CAJNOO010001566">
    <property type="protein sequence ID" value="CAF1171275.1"/>
    <property type="molecule type" value="Genomic_DNA"/>
</dbReference>
<dbReference type="Gene3D" id="2.160.20.120">
    <property type="match status" value="1"/>
</dbReference>
<dbReference type="Proteomes" id="UP000663823">
    <property type="component" value="Unassembled WGS sequence"/>
</dbReference>
<dbReference type="Pfam" id="PF10988">
    <property type="entry name" value="DUF2807"/>
    <property type="match status" value="1"/>
</dbReference>
<proteinExistence type="predicted"/>
<feature type="chain" id="PRO_5035602002" description="Putative auto-transporter adhesin head GIN domain-containing protein" evidence="1">
    <location>
        <begin position="21"/>
        <end position="246"/>
    </location>
</feature>
<feature type="signal peptide" evidence="1">
    <location>
        <begin position="1"/>
        <end position="20"/>
    </location>
</feature>
<evidence type="ECO:0000259" key="2">
    <source>
        <dbReference type="Pfam" id="PF10988"/>
    </source>
</evidence>
<name>A0A814U8I2_9BILA</name>
<evidence type="ECO:0000256" key="1">
    <source>
        <dbReference type="SAM" id="SignalP"/>
    </source>
</evidence>
<feature type="domain" description="Putative auto-transporter adhesin head GIN" evidence="2">
    <location>
        <begin position="47"/>
        <end position="229"/>
    </location>
</feature>
<accession>A0A814U8I2</accession>
<sequence>MLSVVVLFYLLLLELPINRSINSEQNSLIVIGNKNITHQSNLITESFSKLSIDGPFYCYVTWMDNKQIIDIYTDNNIHPYIIIHIEQDTLKITIQSDGNFKFTQMDIYLYIRPTVNEIFLTGISTLHSTNVLKIDNLLKLHTQDTSSLILQLDVFNLDALFLSAGTTKLNGHVKDKGIIKYMGIGNVDASQLFCKFIDVEANGLGTIWITGTDECIIKAEGVSIVRYNCSNINYTQLAGLAKIISI</sequence>
<comment type="caution">
    <text evidence="3">The sequence shown here is derived from an EMBL/GenBank/DDBJ whole genome shotgun (WGS) entry which is preliminary data.</text>
</comment>